<dbReference type="EMBL" id="JGEA01000018">
    <property type="protein sequence ID" value="EYA15438.1"/>
    <property type="molecule type" value="Genomic_DNA"/>
</dbReference>
<gene>
    <name evidence="5" type="ORF">M104_1665</name>
</gene>
<dbReference type="PANTHER" id="PTHR30408">
    <property type="entry name" value="TYPE-1 RESTRICTION ENZYME ECOKI SPECIFICITY PROTEIN"/>
    <property type="match status" value="1"/>
</dbReference>
<evidence type="ECO:0000256" key="2">
    <source>
        <dbReference type="ARBA" id="ARBA00022747"/>
    </source>
</evidence>
<dbReference type="Proteomes" id="UP000022433">
    <property type="component" value="Unassembled WGS sequence"/>
</dbReference>
<evidence type="ECO:0000256" key="1">
    <source>
        <dbReference type="ARBA" id="ARBA00010923"/>
    </source>
</evidence>
<dbReference type="InterPro" id="IPR044946">
    <property type="entry name" value="Restrct_endonuc_typeI_TRD_sf"/>
</dbReference>
<keyword evidence="3" id="KW-0238">DNA-binding</keyword>
<dbReference type="Pfam" id="PF01420">
    <property type="entry name" value="Methylase_S"/>
    <property type="match status" value="1"/>
</dbReference>
<dbReference type="Gene3D" id="3.90.220.20">
    <property type="entry name" value="DNA methylase specificity domains"/>
    <property type="match status" value="1"/>
</dbReference>
<protein>
    <submittedName>
        <fullName evidence="5">Type I restriction modification DNA specificity domain protein</fullName>
    </submittedName>
</protein>
<dbReference type="InterPro" id="IPR000055">
    <property type="entry name" value="Restrct_endonuc_typeI_TRD"/>
</dbReference>
<reference evidence="5 6" key="1">
    <citation type="submission" date="2014-02" db="EMBL/GenBank/DDBJ databases">
        <authorList>
            <person name="Sears C."/>
            <person name="Carroll K."/>
            <person name="Sack B.R."/>
            <person name="Qadri F."/>
            <person name="Myers L.L."/>
            <person name="Chung G.-T."/>
            <person name="Escheverria P."/>
            <person name="Fraser C.M."/>
            <person name="Sadzewicz L."/>
            <person name="Shefchek K.A."/>
            <person name="Tallon L."/>
            <person name="Das S.P."/>
            <person name="Daugherty S."/>
            <person name="Mongodin E.F."/>
        </authorList>
    </citation>
    <scope>NUCLEOTIDE SEQUENCE [LARGE SCALE GENOMIC DNA]</scope>
    <source>
        <strain evidence="5 6">1007-1-F #10</strain>
    </source>
</reference>
<dbReference type="PANTHER" id="PTHR30408:SF12">
    <property type="entry name" value="TYPE I RESTRICTION ENZYME MJAVIII SPECIFICITY SUBUNIT"/>
    <property type="match status" value="1"/>
</dbReference>
<dbReference type="GO" id="GO:0009307">
    <property type="term" value="P:DNA restriction-modification system"/>
    <property type="evidence" value="ECO:0007669"/>
    <property type="project" value="UniProtKB-KW"/>
</dbReference>
<evidence type="ECO:0000313" key="6">
    <source>
        <dbReference type="Proteomes" id="UP000022433"/>
    </source>
</evidence>
<evidence type="ECO:0000256" key="3">
    <source>
        <dbReference type="ARBA" id="ARBA00023125"/>
    </source>
</evidence>
<evidence type="ECO:0000313" key="5">
    <source>
        <dbReference type="EMBL" id="EYA15438.1"/>
    </source>
</evidence>
<organism evidence="5 6">
    <name type="scientific">Bacteroides fragilis str. 1007-1-F #10</name>
    <dbReference type="NCBI Taxonomy" id="1339295"/>
    <lineage>
        <taxon>Bacteria</taxon>
        <taxon>Pseudomonadati</taxon>
        <taxon>Bacteroidota</taxon>
        <taxon>Bacteroidia</taxon>
        <taxon>Bacteroidales</taxon>
        <taxon>Bacteroidaceae</taxon>
        <taxon>Bacteroides</taxon>
    </lineage>
</organism>
<dbReference type="InterPro" id="IPR052021">
    <property type="entry name" value="Type-I_RS_S_subunit"/>
</dbReference>
<comment type="caution">
    <text evidence="5">The sequence shown here is derived from an EMBL/GenBank/DDBJ whole genome shotgun (WGS) entry which is preliminary data.</text>
</comment>
<feature type="domain" description="Type I restriction modification DNA specificity" evidence="4">
    <location>
        <begin position="29"/>
        <end position="197"/>
    </location>
</feature>
<name>A0AAN4N1C8_BACFG</name>
<evidence type="ECO:0000259" key="4">
    <source>
        <dbReference type="Pfam" id="PF01420"/>
    </source>
</evidence>
<sequence>MQCCAIPLIKDCLFCRSAIIERHYNQAEKQTVFIADLGKPFNVGNLSKDDLSETGKPCIIYGELFTTYGETISQVESHTNKKEGMTLSKKGDLLFPTSTTVDAISLIAPSVINIDGVILGGDMFGIHINPNYNAQYLSFYFNHIAKRQLAKYAKGSTIIHLHYTDIENAKLLLPSLEEQNRMAKCLVYLDAKINIENIFISLLKSQKTYFLYQMFI</sequence>
<comment type="similarity">
    <text evidence="1">Belongs to the type-I restriction system S methylase family.</text>
</comment>
<keyword evidence="2" id="KW-0680">Restriction system</keyword>
<proteinExistence type="inferred from homology"/>
<dbReference type="AlphaFoldDB" id="A0AAN4N1C8"/>
<dbReference type="SUPFAM" id="SSF116734">
    <property type="entry name" value="DNA methylase specificity domain"/>
    <property type="match status" value="1"/>
</dbReference>
<dbReference type="GO" id="GO:0003677">
    <property type="term" value="F:DNA binding"/>
    <property type="evidence" value="ECO:0007669"/>
    <property type="project" value="UniProtKB-KW"/>
</dbReference>
<accession>A0AAN4N1C8</accession>